<evidence type="ECO:0000313" key="2">
    <source>
        <dbReference type="Proteomes" id="UP001333110"/>
    </source>
</evidence>
<dbReference type="Proteomes" id="UP001333110">
    <property type="component" value="Unassembled WGS sequence"/>
</dbReference>
<protein>
    <submittedName>
        <fullName evidence="1">Uncharacterized protein</fullName>
    </submittedName>
</protein>
<evidence type="ECO:0000313" key="1">
    <source>
        <dbReference type="EMBL" id="KAK4830134.1"/>
    </source>
</evidence>
<keyword evidence="2" id="KW-1185">Reference proteome</keyword>
<dbReference type="EMBL" id="JAUNZN010000001">
    <property type="protein sequence ID" value="KAK4830134.1"/>
    <property type="molecule type" value="Genomic_DNA"/>
</dbReference>
<accession>A0AAN7S2U6</accession>
<name>A0AAN7S2U6_MYCAM</name>
<gene>
    <name evidence="1" type="ORF">QYF61_008561</name>
</gene>
<sequence length="206" mass="22471">MLAGLDPLVILYMPCDGTEDDLLHQLSRYQGELKRNSTKITKWEVVQALPAWLRGSAVPCGGSDGTGCNHLCPALGSPWPLLTKATLQPHRCQHPAPADPIQMKPQDPSKMTLNTSKDPSNMTLNTSIGEASSTSRGNLFQCLTICILKKFLAYVQSKSILFQFKTIAPCPITTGPGIKALSIFLINFYILKGHNKVSLEPSLLQP</sequence>
<comment type="caution">
    <text evidence="1">The sequence shown here is derived from an EMBL/GenBank/DDBJ whole genome shotgun (WGS) entry which is preliminary data.</text>
</comment>
<reference evidence="1 2" key="1">
    <citation type="journal article" date="2023" name="J. Hered.">
        <title>Chromosome-level genome of the wood stork (Mycteria americana) provides insight into avian chromosome evolution.</title>
        <authorList>
            <person name="Flamio R. Jr."/>
            <person name="Ramstad K.M."/>
        </authorList>
    </citation>
    <scope>NUCLEOTIDE SEQUENCE [LARGE SCALE GENOMIC DNA]</scope>
    <source>
        <strain evidence="1">JAX WOST 10</strain>
    </source>
</reference>
<proteinExistence type="predicted"/>
<organism evidence="1 2">
    <name type="scientific">Mycteria americana</name>
    <name type="common">Wood stork</name>
    <dbReference type="NCBI Taxonomy" id="33587"/>
    <lineage>
        <taxon>Eukaryota</taxon>
        <taxon>Metazoa</taxon>
        <taxon>Chordata</taxon>
        <taxon>Craniata</taxon>
        <taxon>Vertebrata</taxon>
        <taxon>Euteleostomi</taxon>
        <taxon>Archelosauria</taxon>
        <taxon>Archosauria</taxon>
        <taxon>Dinosauria</taxon>
        <taxon>Saurischia</taxon>
        <taxon>Theropoda</taxon>
        <taxon>Coelurosauria</taxon>
        <taxon>Aves</taxon>
        <taxon>Neognathae</taxon>
        <taxon>Neoaves</taxon>
        <taxon>Aequornithes</taxon>
        <taxon>Ciconiiformes</taxon>
        <taxon>Ciconiidae</taxon>
        <taxon>Mycteria</taxon>
    </lineage>
</organism>
<dbReference type="AlphaFoldDB" id="A0AAN7S2U6"/>